<dbReference type="SUPFAM" id="SSF50965">
    <property type="entry name" value="Galactose oxidase, central domain"/>
    <property type="match status" value="1"/>
</dbReference>
<dbReference type="OrthoDB" id="954207at2759"/>
<reference evidence="4" key="1">
    <citation type="submission" date="2013-09" db="EMBL/GenBank/DDBJ databases">
        <title>Corchorus olitorius genome sequencing.</title>
        <authorList>
            <person name="Alam M."/>
            <person name="Haque M.S."/>
            <person name="Islam M.S."/>
            <person name="Emdad E.M."/>
            <person name="Islam M.M."/>
            <person name="Ahmed B."/>
            <person name="Halim A."/>
            <person name="Hossen Q.M.M."/>
            <person name="Hossain M.Z."/>
            <person name="Ahmed R."/>
            <person name="Khan M.M."/>
            <person name="Islam R."/>
            <person name="Rashid M.M."/>
            <person name="Khan S.A."/>
            <person name="Rahman M.S."/>
            <person name="Alam M."/>
            <person name="Yahiya A.S."/>
            <person name="Khan M.S."/>
            <person name="Azam M.S."/>
            <person name="Haque T."/>
            <person name="Lashkar M.Z.H."/>
            <person name="Akhand A.I."/>
            <person name="Morshed G."/>
            <person name="Roy S."/>
            <person name="Uddin K.S."/>
            <person name="Rabeya T."/>
            <person name="Hossain A.S."/>
            <person name="Chowdhury A."/>
            <person name="Snigdha A.R."/>
            <person name="Mortoza M.S."/>
            <person name="Matin S.A."/>
            <person name="Hoque S.M.E."/>
            <person name="Islam M.K."/>
            <person name="Roy D.K."/>
            <person name="Haider R."/>
            <person name="Moosa M.M."/>
            <person name="Elias S.M."/>
            <person name="Hasan A.M."/>
            <person name="Jahan S."/>
            <person name="Shafiuddin M."/>
            <person name="Mahmood N."/>
            <person name="Shommy N.S."/>
        </authorList>
    </citation>
    <scope>NUCLEOTIDE SEQUENCE [LARGE SCALE GENOMIC DNA]</scope>
    <source>
        <strain evidence="4">cv. O-4</strain>
    </source>
</reference>
<comment type="caution">
    <text evidence="3">The sequence shown here is derived from an EMBL/GenBank/DDBJ whole genome shotgun (WGS) entry which is preliminary data.</text>
</comment>
<organism evidence="3 4">
    <name type="scientific">Corchorus olitorius</name>
    <dbReference type="NCBI Taxonomy" id="93759"/>
    <lineage>
        <taxon>Eukaryota</taxon>
        <taxon>Viridiplantae</taxon>
        <taxon>Streptophyta</taxon>
        <taxon>Embryophyta</taxon>
        <taxon>Tracheophyta</taxon>
        <taxon>Spermatophyta</taxon>
        <taxon>Magnoliopsida</taxon>
        <taxon>eudicotyledons</taxon>
        <taxon>Gunneridae</taxon>
        <taxon>Pentapetalae</taxon>
        <taxon>rosids</taxon>
        <taxon>malvids</taxon>
        <taxon>Malvales</taxon>
        <taxon>Malvaceae</taxon>
        <taxon>Grewioideae</taxon>
        <taxon>Apeibeae</taxon>
        <taxon>Corchorus</taxon>
    </lineage>
</organism>
<dbReference type="Proteomes" id="UP000187203">
    <property type="component" value="Unassembled WGS sequence"/>
</dbReference>
<evidence type="ECO:0000259" key="1">
    <source>
        <dbReference type="Pfam" id="PF00646"/>
    </source>
</evidence>
<proteinExistence type="predicted"/>
<dbReference type="InterPro" id="IPR036047">
    <property type="entry name" value="F-box-like_dom_sf"/>
</dbReference>
<dbReference type="AlphaFoldDB" id="A0A1R3KEM2"/>
<dbReference type="Pfam" id="PF00646">
    <property type="entry name" value="F-box"/>
    <property type="match status" value="1"/>
</dbReference>
<sequence length="383" mass="44852">MALRGRKKIMTEDNFRPWAELPFVLLELILNNVGVIEFLMFACVCKPWRDVAIAMKQEFMAAQGPLLFFLSPNARKCCYFYNMYKKEIYKTSLPHLFRNKCIGFTCGYLIFTDPNNSDIWFVNPFTRHELKFSTPPKPYTHVILTSLVKPVLEFVAIAYSRLHPFLQFCRSSDANNWIVFEYGDKGNNWRIIDAVVLKGKIYLLTTDGEIGTMDLNPQNPMFKLLDVALAPVPFTWNPTRRYNHLLSSKGELYVGEFCGVRVPMGIHRLDFETKKWERVVFEESSFQLVGNIKSSGYRIPAPSTKIYFFKNPNRGFYLEEMENCWLHLDNSLSVVPDMDKIEQDFSGVHWRYPSRKRSILFEHPIWYFPHLSTKVDSVYEDDD</sequence>
<dbReference type="InterPro" id="IPR001810">
    <property type="entry name" value="F-box_dom"/>
</dbReference>
<dbReference type="EMBL" id="AWUE01013944">
    <property type="protein sequence ID" value="OMP05531.1"/>
    <property type="molecule type" value="Genomic_DNA"/>
</dbReference>
<dbReference type="PANTHER" id="PTHR45463:SF8">
    <property type="entry name" value="OS09G0392200 PROTEIN"/>
    <property type="match status" value="1"/>
</dbReference>
<dbReference type="SUPFAM" id="SSF81383">
    <property type="entry name" value="F-box domain"/>
    <property type="match status" value="1"/>
</dbReference>
<feature type="domain" description="KIB1-4 beta-propeller" evidence="2">
    <location>
        <begin position="80"/>
        <end position="279"/>
    </location>
</feature>
<dbReference type="InterPro" id="IPR011043">
    <property type="entry name" value="Gal_Oxase/kelch_b-propeller"/>
</dbReference>
<accession>A0A1R3KEM2</accession>
<feature type="domain" description="F-box" evidence="1">
    <location>
        <begin position="18"/>
        <end position="51"/>
    </location>
</feature>
<protein>
    <submittedName>
        <fullName evidence="3">Uncharacterized protein</fullName>
    </submittedName>
</protein>
<dbReference type="InterPro" id="IPR005174">
    <property type="entry name" value="KIB1-4_b-propeller"/>
</dbReference>
<evidence type="ECO:0000313" key="4">
    <source>
        <dbReference type="Proteomes" id="UP000187203"/>
    </source>
</evidence>
<dbReference type="PANTHER" id="PTHR45463">
    <property type="entry name" value="OS09G0392200 PROTEIN"/>
    <property type="match status" value="1"/>
</dbReference>
<evidence type="ECO:0000313" key="3">
    <source>
        <dbReference type="EMBL" id="OMP05531.1"/>
    </source>
</evidence>
<dbReference type="Pfam" id="PF03478">
    <property type="entry name" value="Beta-prop_KIB1-4"/>
    <property type="match status" value="1"/>
</dbReference>
<gene>
    <name evidence="3" type="ORF">COLO4_08779</name>
</gene>
<evidence type="ECO:0000259" key="2">
    <source>
        <dbReference type="Pfam" id="PF03478"/>
    </source>
</evidence>
<keyword evidence="4" id="KW-1185">Reference proteome</keyword>
<name>A0A1R3KEM2_9ROSI</name>